<evidence type="ECO:0000256" key="3">
    <source>
        <dbReference type="ARBA" id="ARBA00022475"/>
    </source>
</evidence>
<sequence>MNEQQAMSEVASRSSIASTRAGGGLGAIGETALQWFVKLLPGLALLVFWQWASGRLIKEIYVSKPTAVVARLYELFSSGEIYPHLWITGQELVLGYVIGVAGGVFAGYSLGRSPRLARIFEPYVMAFYGIPKIALAPLFIIWFGIGIGSKVALASIMVFFLVFYNVFAGVRSVDRELVNLTLIMGANQRQLTYHVFLPAAAPFVMLGMRLAIPYSVIGVIVGEFTSSVQGLGLFIHEASSTYDPAGVFAGIVILLGFVTIANLIAGAIERRLLRWRTLSGSGPIDA</sequence>
<reference evidence="9 10" key="1">
    <citation type="journal article" date="2020" name="Arch. Microbiol.">
        <title>Bradyrhizobium campsiandrae sp. nov., a nitrogen-fixing bacterial strain isolated from a native leguminous tree from the Amazon adapted to flooded conditions.</title>
        <authorList>
            <person name="Cabral Michel D."/>
            <person name="Martins da Costa E."/>
            <person name="Azarias Guimaraes A."/>
            <person name="Soares de Carvalho T."/>
            <person name="Santos de Castro Caputo P."/>
            <person name="Willems A."/>
            <person name="de Souza Moreira F.M."/>
        </authorList>
    </citation>
    <scope>NUCLEOTIDE SEQUENCE [LARGE SCALE GENOMIC DNA]</scope>
    <source>
        <strain evidence="10">INPA 384B</strain>
    </source>
</reference>
<gene>
    <name evidence="9" type="ORF">HA482_03025</name>
</gene>
<dbReference type="RefSeq" id="WP_188149082.1">
    <property type="nucleotide sequence ID" value="NZ_JAANIH010000017.1"/>
</dbReference>
<dbReference type="InterPro" id="IPR035906">
    <property type="entry name" value="MetI-like_sf"/>
</dbReference>
<feature type="transmembrane region" description="Helical" evidence="7">
    <location>
        <begin position="123"/>
        <end position="145"/>
    </location>
</feature>
<comment type="subcellular location">
    <subcellularLocation>
        <location evidence="1 7">Cell membrane</location>
        <topology evidence="1 7">Multi-pass membrane protein</topology>
    </subcellularLocation>
</comment>
<feature type="domain" description="ABC transmembrane type-1" evidence="8">
    <location>
        <begin position="81"/>
        <end position="265"/>
    </location>
</feature>
<proteinExistence type="inferred from homology"/>
<keyword evidence="10" id="KW-1185">Reference proteome</keyword>
<evidence type="ECO:0000256" key="5">
    <source>
        <dbReference type="ARBA" id="ARBA00022989"/>
    </source>
</evidence>
<feature type="transmembrane region" description="Helical" evidence="7">
    <location>
        <begin position="151"/>
        <end position="170"/>
    </location>
</feature>
<feature type="transmembrane region" description="Helical" evidence="7">
    <location>
        <begin position="35"/>
        <end position="52"/>
    </location>
</feature>
<keyword evidence="3" id="KW-1003">Cell membrane</keyword>
<dbReference type="Pfam" id="PF00528">
    <property type="entry name" value="BPD_transp_1"/>
    <property type="match status" value="1"/>
</dbReference>
<evidence type="ECO:0000256" key="2">
    <source>
        <dbReference type="ARBA" id="ARBA00022448"/>
    </source>
</evidence>
<keyword evidence="6 7" id="KW-0472">Membrane</keyword>
<dbReference type="CDD" id="cd06261">
    <property type="entry name" value="TM_PBP2"/>
    <property type="match status" value="1"/>
</dbReference>
<evidence type="ECO:0000256" key="6">
    <source>
        <dbReference type="ARBA" id="ARBA00023136"/>
    </source>
</evidence>
<evidence type="ECO:0000256" key="4">
    <source>
        <dbReference type="ARBA" id="ARBA00022692"/>
    </source>
</evidence>
<evidence type="ECO:0000313" key="10">
    <source>
        <dbReference type="Proteomes" id="UP000639516"/>
    </source>
</evidence>
<keyword evidence="4 7" id="KW-0812">Transmembrane</keyword>
<feature type="transmembrane region" description="Helical" evidence="7">
    <location>
        <begin position="93"/>
        <end position="111"/>
    </location>
</feature>
<accession>A0ABR7U1A8</accession>
<evidence type="ECO:0000259" key="8">
    <source>
        <dbReference type="PROSITE" id="PS50928"/>
    </source>
</evidence>
<dbReference type="Gene3D" id="1.10.3720.10">
    <property type="entry name" value="MetI-like"/>
    <property type="match status" value="1"/>
</dbReference>
<keyword evidence="5 7" id="KW-1133">Transmembrane helix</keyword>
<feature type="transmembrane region" description="Helical" evidence="7">
    <location>
        <begin position="247"/>
        <end position="268"/>
    </location>
</feature>
<feature type="transmembrane region" description="Helical" evidence="7">
    <location>
        <begin position="191"/>
        <end position="212"/>
    </location>
</feature>
<dbReference type="SUPFAM" id="SSF161098">
    <property type="entry name" value="MetI-like"/>
    <property type="match status" value="1"/>
</dbReference>
<dbReference type="PANTHER" id="PTHR30151">
    <property type="entry name" value="ALKANE SULFONATE ABC TRANSPORTER-RELATED, MEMBRANE SUBUNIT"/>
    <property type="match status" value="1"/>
</dbReference>
<dbReference type="EMBL" id="JAATTO010000003">
    <property type="protein sequence ID" value="MBC9977192.1"/>
    <property type="molecule type" value="Genomic_DNA"/>
</dbReference>
<organism evidence="9 10">
    <name type="scientific">Bradyrhizobium campsiandrae</name>
    <dbReference type="NCBI Taxonomy" id="1729892"/>
    <lineage>
        <taxon>Bacteria</taxon>
        <taxon>Pseudomonadati</taxon>
        <taxon>Pseudomonadota</taxon>
        <taxon>Alphaproteobacteria</taxon>
        <taxon>Hyphomicrobiales</taxon>
        <taxon>Nitrobacteraceae</taxon>
        <taxon>Bradyrhizobium</taxon>
    </lineage>
</organism>
<comment type="caution">
    <text evidence="9">The sequence shown here is derived from an EMBL/GenBank/DDBJ whole genome shotgun (WGS) entry which is preliminary data.</text>
</comment>
<dbReference type="PROSITE" id="PS50928">
    <property type="entry name" value="ABC_TM1"/>
    <property type="match status" value="1"/>
</dbReference>
<evidence type="ECO:0000256" key="7">
    <source>
        <dbReference type="RuleBase" id="RU363032"/>
    </source>
</evidence>
<comment type="similarity">
    <text evidence="7">Belongs to the binding-protein-dependent transport system permease family.</text>
</comment>
<evidence type="ECO:0000313" key="9">
    <source>
        <dbReference type="EMBL" id="MBC9977192.1"/>
    </source>
</evidence>
<keyword evidence="2 7" id="KW-0813">Transport</keyword>
<name>A0ABR7U1A8_9BRAD</name>
<dbReference type="InterPro" id="IPR000515">
    <property type="entry name" value="MetI-like"/>
</dbReference>
<dbReference type="Proteomes" id="UP000639516">
    <property type="component" value="Unassembled WGS sequence"/>
</dbReference>
<dbReference type="PANTHER" id="PTHR30151:SF20">
    <property type="entry name" value="ABC TRANSPORTER PERMEASE PROTEIN HI_0355-RELATED"/>
    <property type="match status" value="1"/>
</dbReference>
<protein>
    <submittedName>
        <fullName evidence="9">ABC transporter permease</fullName>
    </submittedName>
</protein>
<evidence type="ECO:0000256" key="1">
    <source>
        <dbReference type="ARBA" id="ARBA00004651"/>
    </source>
</evidence>